<proteinExistence type="predicted"/>
<dbReference type="Gene3D" id="1.10.1040.10">
    <property type="entry name" value="N-(1-d-carboxylethyl)-l-norvaline Dehydrogenase, domain 2"/>
    <property type="match status" value="1"/>
</dbReference>
<dbReference type="Proteomes" id="UP001302274">
    <property type="component" value="Unassembled WGS sequence"/>
</dbReference>
<evidence type="ECO:0000313" key="2">
    <source>
        <dbReference type="EMBL" id="MEA9358026.1"/>
    </source>
</evidence>
<dbReference type="SUPFAM" id="SSF48179">
    <property type="entry name" value="6-phosphogluconate dehydrogenase C-terminal domain-like"/>
    <property type="match status" value="1"/>
</dbReference>
<dbReference type="Pfam" id="PF00725">
    <property type="entry name" value="3HCDH"/>
    <property type="match status" value="1"/>
</dbReference>
<dbReference type="InterPro" id="IPR013328">
    <property type="entry name" value="6PGD_dom2"/>
</dbReference>
<dbReference type="RefSeq" id="WP_323578259.1">
    <property type="nucleotide sequence ID" value="NZ_JAYGJQ010000002.1"/>
</dbReference>
<keyword evidence="3" id="KW-1185">Reference proteome</keyword>
<accession>A0ABU5VYB1</accession>
<feature type="domain" description="3-hydroxyacyl-CoA dehydrogenase C-terminal" evidence="1">
    <location>
        <begin position="136"/>
        <end position="212"/>
    </location>
</feature>
<reference evidence="2 3" key="1">
    <citation type="submission" date="2023-11" db="EMBL/GenBank/DDBJ databases">
        <title>A Novel Polar Bacteriovorax (B. antarcticus) Isolated from the Biocrust in Antarctica.</title>
        <authorList>
            <person name="Mun W."/>
            <person name="Choi S.Y."/>
            <person name="Mitchell R.J."/>
        </authorList>
    </citation>
    <scope>NUCLEOTIDE SEQUENCE [LARGE SCALE GENOMIC DNA]</scope>
    <source>
        <strain evidence="2 3">PP10</strain>
    </source>
</reference>
<protein>
    <submittedName>
        <fullName evidence="2">3-hydroxyacyl-CoA dehydrogenase family protein</fullName>
    </submittedName>
</protein>
<evidence type="ECO:0000259" key="1">
    <source>
        <dbReference type="Pfam" id="PF00725"/>
    </source>
</evidence>
<dbReference type="EMBL" id="JAYGJQ010000002">
    <property type="protein sequence ID" value="MEA9358026.1"/>
    <property type="molecule type" value="Genomic_DNA"/>
</dbReference>
<evidence type="ECO:0000313" key="3">
    <source>
        <dbReference type="Proteomes" id="UP001302274"/>
    </source>
</evidence>
<dbReference type="PANTHER" id="PTHR48075:SF5">
    <property type="entry name" value="3-HYDROXYBUTYRYL-COA DEHYDROGENASE"/>
    <property type="match status" value="1"/>
</dbReference>
<name>A0ABU5VYB1_9BACT</name>
<gene>
    <name evidence="2" type="ORF">SHI21_17470</name>
</gene>
<organism evidence="2 3">
    <name type="scientific">Bacteriovorax antarcticus</name>
    <dbReference type="NCBI Taxonomy" id="3088717"/>
    <lineage>
        <taxon>Bacteria</taxon>
        <taxon>Pseudomonadati</taxon>
        <taxon>Bdellovibrionota</taxon>
        <taxon>Bacteriovoracia</taxon>
        <taxon>Bacteriovoracales</taxon>
        <taxon>Bacteriovoracaceae</taxon>
        <taxon>Bacteriovorax</taxon>
    </lineage>
</organism>
<sequence>MNNEPNILVIIDDVHPMFELIKTQYETRNAKDALASFETYDLVVDLTLLKTKAKIVFLKELARTTKAEIISDLTHCWGEMVLKHTPKVTGAISLLFFSPTNSVEYFAPAEKAQKQIEDFLKKLGKTGVKHQDLKLGFHYPRVISMIVNEAYFALGENLATPESIDLAMKNGVNYPMGPIEWGQKIGLKHIIDLLSEYSEITEDPRYRISTALKLTGKYI</sequence>
<dbReference type="InterPro" id="IPR008927">
    <property type="entry name" value="6-PGluconate_DH-like_C_sf"/>
</dbReference>
<comment type="caution">
    <text evidence="2">The sequence shown here is derived from an EMBL/GenBank/DDBJ whole genome shotgun (WGS) entry which is preliminary data.</text>
</comment>
<dbReference type="InterPro" id="IPR006108">
    <property type="entry name" value="3HC_DH_C"/>
</dbReference>
<dbReference type="PANTHER" id="PTHR48075">
    <property type="entry name" value="3-HYDROXYACYL-COA DEHYDROGENASE FAMILY PROTEIN"/>
    <property type="match status" value="1"/>
</dbReference>